<feature type="domain" description="LIM zinc-binding" evidence="11">
    <location>
        <begin position="739"/>
        <end position="798"/>
    </location>
</feature>
<dbReference type="FunFam" id="2.10.110.10:FF:000081">
    <property type="entry name" value="Uncharacterized protein, isoform A"/>
    <property type="match status" value="1"/>
</dbReference>
<dbReference type="SUPFAM" id="SSF57716">
    <property type="entry name" value="Glucocorticoid receptor-like (DNA-binding domain)"/>
    <property type="match status" value="5"/>
</dbReference>
<dbReference type="GO" id="GO:0008270">
    <property type="term" value="F:zinc ion binding"/>
    <property type="evidence" value="ECO:0007669"/>
    <property type="project" value="UniProtKB-KW"/>
</dbReference>
<dbReference type="CDD" id="cd09430">
    <property type="entry name" value="LIM5_LIMPETin"/>
    <property type="match status" value="1"/>
</dbReference>
<feature type="domain" description="LIM zinc-binding" evidence="11">
    <location>
        <begin position="801"/>
        <end position="860"/>
    </location>
</feature>
<keyword evidence="4" id="KW-0863">Zinc-finger</keyword>
<dbReference type="Pfam" id="PF00412">
    <property type="entry name" value="LIM"/>
    <property type="match status" value="4"/>
</dbReference>
<feature type="non-terminal residue" evidence="12">
    <location>
        <position position="860"/>
    </location>
</feature>
<keyword evidence="3" id="KW-0677">Repeat</keyword>
<dbReference type="FunFam" id="2.10.110.10:FF:000070">
    <property type="entry name" value="Four and a half LIM domains 3"/>
    <property type="match status" value="1"/>
</dbReference>
<evidence type="ECO:0000256" key="4">
    <source>
        <dbReference type="ARBA" id="ARBA00022771"/>
    </source>
</evidence>
<keyword evidence="13" id="KW-1185">Reference proteome</keyword>
<feature type="compositionally biased region" description="Basic and acidic residues" evidence="9">
    <location>
        <begin position="273"/>
        <end position="285"/>
    </location>
</feature>
<sequence>MGLLLSVLVGCVGVLELLACLRHASDSVVISINPPTPCLSYHKPANNDIQSIHDSLCSFSHSTDVRLPRDAKHKLENLHEYSLRVRSELRSLDKNFDGRSTLSECSTRYLLGGSRPDSRLSLDSRLSPDWSLMREDDEKWIIQADRYYNDGNDDYNETKRFLEEINTEIRQSLQQVVRSLAPPQPEKYVRVPTPIPTFAHEENKISVSSSEVDTSFDKDSGNDAPTMSSFDSFPPIIKRYKDSQSASSVDESDHEEKKITRRIPKKSSSKSPDLSKKSKNVDVSKKIKKFSNDLTKIDSTAQKPTIEETEKEKKTFVSQKKPKSGKSSTTILRKPTKLKSRNAEISKSAENLSIERSKKDPERRKSDISVQTVRDLLRDMSTNTSPTNSPSLSRSESKKSVSVEVQTVLEEMLLDDEALEELVNNVIGLSESRRDMSFRGSSARKSFKSKRFRSSSKDQSDDQDKQIYTATNAVTSVERSRKKKTKELKVSSFENTNEEDYERIKDVIFDNSKGSSVWRRREDSRSKSSLEEDDDEFVDAEDVSSGRPPIQYTIPDTDQNKAFWLIFSGEYTKAMNKDWHSGHFCCWQCDESLTGQRYVLRDEHPYCIKCYESVFANGCEECSKIIGIDSKDLSYKDKHWHEACFLCNRCRVSLVDKQFGSKVDKIYCGNCYDAQFASRCDGCGEIFRAGTKKMEYKTRQWHEKCFCCVVCKNPIGTKSFIPREQEIYCAGCYEDKFATRCVKCNKIITSGGVTYKNEPWHRDCFTCSNCNNSLAGQRFTSRDDKPYCADCFGELFAKRCTACSKPITGIGGTRFISFEDRHWHNDCFICAGCKTSLVGRGFITDGDDIICPECAKMKLM</sequence>
<feature type="compositionally biased region" description="Basic residues" evidence="9">
    <location>
        <begin position="445"/>
        <end position="454"/>
    </location>
</feature>
<evidence type="ECO:0000256" key="8">
    <source>
        <dbReference type="PROSITE-ProRule" id="PRU00125"/>
    </source>
</evidence>
<dbReference type="Pfam" id="PF25076">
    <property type="entry name" value="LIM_FHL2-3_N"/>
    <property type="match status" value="1"/>
</dbReference>
<dbReference type="FunFam" id="2.10.110.10:FF:000066">
    <property type="entry name" value="Four and a half LIM domains protein"/>
    <property type="match status" value="1"/>
</dbReference>
<dbReference type="EMBL" id="JAANIA010001165">
    <property type="protein sequence ID" value="KAG5321492.1"/>
    <property type="molecule type" value="Genomic_DNA"/>
</dbReference>
<dbReference type="CDD" id="cd09421">
    <property type="entry name" value="LIM3_LIMPETin"/>
    <property type="match status" value="1"/>
</dbReference>
<evidence type="ECO:0000313" key="13">
    <source>
        <dbReference type="Proteomes" id="UP000668214"/>
    </source>
</evidence>
<dbReference type="Proteomes" id="UP000668214">
    <property type="component" value="Unassembled WGS sequence"/>
</dbReference>
<feature type="compositionally biased region" description="Basic residues" evidence="9">
    <location>
        <begin position="259"/>
        <end position="268"/>
    </location>
</feature>
<dbReference type="PROSITE" id="PS00478">
    <property type="entry name" value="LIM_DOMAIN_1"/>
    <property type="match status" value="2"/>
</dbReference>
<feature type="compositionally biased region" description="Polar residues" evidence="9">
    <location>
        <begin position="292"/>
        <end position="302"/>
    </location>
</feature>
<dbReference type="CDD" id="cd09432">
    <property type="entry name" value="LIM6_LIMPETin"/>
    <property type="match status" value="1"/>
</dbReference>
<dbReference type="Gene3D" id="2.10.110.10">
    <property type="entry name" value="Cysteine Rich Protein"/>
    <property type="match status" value="5"/>
</dbReference>
<feature type="compositionally biased region" description="Basic and acidic residues" evidence="9">
    <location>
        <begin position="520"/>
        <end position="530"/>
    </location>
</feature>
<reference evidence="12" key="1">
    <citation type="submission" date="2020-02" db="EMBL/GenBank/DDBJ databases">
        <title>Relaxed selection underlies rapid genomic changes in the transitions from sociality to social parasitism in ants.</title>
        <authorList>
            <person name="Bi X."/>
        </authorList>
    </citation>
    <scope>NUCLEOTIDE SEQUENCE</scope>
    <source>
        <strain evidence="12">BGI-DK2014c</strain>
        <tissue evidence="12">Whole body</tissue>
    </source>
</reference>
<evidence type="ECO:0000256" key="2">
    <source>
        <dbReference type="ARBA" id="ARBA00022723"/>
    </source>
</evidence>
<dbReference type="PANTHER" id="PTHR24205">
    <property type="entry name" value="FOUR AND A HALF LIM DOMAINS PROTEIN"/>
    <property type="match status" value="1"/>
</dbReference>
<feature type="domain" description="LIM zinc-binding" evidence="11">
    <location>
        <begin position="679"/>
        <end position="738"/>
    </location>
</feature>
<feature type="non-terminal residue" evidence="12">
    <location>
        <position position="1"/>
    </location>
</feature>
<keyword evidence="10" id="KW-0732">Signal</keyword>
<gene>
    <name evidence="12" type="primary">Fhl2</name>
    <name evidence="12" type="ORF">G6Z78_0002054</name>
</gene>
<feature type="compositionally biased region" description="Low complexity" evidence="9">
    <location>
        <begin position="381"/>
        <end position="394"/>
    </location>
</feature>
<dbReference type="CDD" id="cd09425">
    <property type="entry name" value="LIM4_LIMPETin"/>
    <property type="match status" value="1"/>
</dbReference>
<name>A0A836JQX0_9HYME</name>
<evidence type="ECO:0000256" key="3">
    <source>
        <dbReference type="ARBA" id="ARBA00022737"/>
    </source>
</evidence>
<dbReference type="AlphaFoldDB" id="A0A836JQX0"/>
<feature type="compositionally biased region" description="Acidic residues" evidence="9">
    <location>
        <begin position="531"/>
        <end position="542"/>
    </location>
</feature>
<dbReference type="PANTHER" id="PTHR24205:SF4">
    <property type="entry name" value="PROTEIN ESPINAS"/>
    <property type="match status" value="1"/>
</dbReference>
<comment type="subcellular location">
    <subcellularLocation>
        <location evidence="1">Nucleus</location>
    </subcellularLocation>
</comment>
<evidence type="ECO:0000256" key="10">
    <source>
        <dbReference type="SAM" id="SignalP"/>
    </source>
</evidence>
<evidence type="ECO:0000259" key="11">
    <source>
        <dbReference type="PROSITE" id="PS50023"/>
    </source>
</evidence>
<dbReference type="PROSITE" id="PS50023">
    <property type="entry name" value="LIM_DOMAIN_2"/>
    <property type="match status" value="4"/>
</dbReference>
<feature type="compositionally biased region" description="Basic and acidic residues" evidence="9">
    <location>
        <begin position="305"/>
        <end position="315"/>
    </location>
</feature>
<dbReference type="FunFam" id="2.10.110.10:FF:000013">
    <property type="entry name" value="Four and a half LIM domains 1"/>
    <property type="match status" value="1"/>
</dbReference>
<dbReference type="CDD" id="cd09417">
    <property type="entry name" value="LIM2_LIMPETin_like"/>
    <property type="match status" value="1"/>
</dbReference>
<keyword evidence="7" id="KW-0539">Nucleus</keyword>
<dbReference type="InterPro" id="IPR001781">
    <property type="entry name" value="Znf_LIM"/>
</dbReference>
<organism evidence="12 13">
    <name type="scientific">Pseudoatta argentina</name>
    <dbReference type="NCBI Taxonomy" id="621737"/>
    <lineage>
        <taxon>Eukaryota</taxon>
        <taxon>Metazoa</taxon>
        <taxon>Ecdysozoa</taxon>
        <taxon>Arthropoda</taxon>
        <taxon>Hexapoda</taxon>
        <taxon>Insecta</taxon>
        <taxon>Pterygota</taxon>
        <taxon>Neoptera</taxon>
        <taxon>Endopterygota</taxon>
        <taxon>Hymenoptera</taxon>
        <taxon>Apocrita</taxon>
        <taxon>Aculeata</taxon>
        <taxon>Formicoidea</taxon>
        <taxon>Formicidae</taxon>
        <taxon>Myrmicinae</taxon>
        <taxon>Pseudoatta</taxon>
    </lineage>
</organism>
<evidence type="ECO:0000256" key="9">
    <source>
        <dbReference type="SAM" id="MobiDB-lite"/>
    </source>
</evidence>
<evidence type="ECO:0000256" key="7">
    <source>
        <dbReference type="ARBA" id="ARBA00023242"/>
    </source>
</evidence>
<dbReference type="GO" id="GO:0003712">
    <property type="term" value="F:transcription coregulator activity"/>
    <property type="evidence" value="ECO:0007669"/>
    <property type="project" value="TreeGrafter"/>
</dbReference>
<feature type="signal peptide" evidence="10">
    <location>
        <begin position="1"/>
        <end position="19"/>
    </location>
</feature>
<feature type="region of interest" description="Disordered" evidence="9">
    <location>
        <begin position="200"/>
        <end position="401"/>
    </location>
</feature>
<evidence type="ECO:0000256" key="6">
    <source>
        <dbReference type="ARBA" id="ARBA00023038"/>
    </source>
</evidence>
<dbReference type="GO" id="GO:0030018">
    <property type="term" value="C:Z disc"/>
    <property type="evidence" value="ECO:0007669"/>
    <property type="project" value="TreeGrafter"/>
</dbReference>
<feature type="region of interest" description="Disordered" evidence="9">
    <location>
        <begin position="520"/>
        <end position="552"/>
    </location>
</feature>
<keyword evidence="5 8" id="KW-0862">Zinc</keyword>
<evidence type="ECO:0000313" key="12">
    <source>
        <dbReference type="EMBL" id="KAG5321492.1"/>
    </source>
</evidence>
<feature type="domain" description="LIM zinc-binding" evidence="11">
    <location>
        <begin position="617"/>
        <end position="678"/>
    </location>
</feature>
<evidence type="ECO:0000256" key="5">
    <source>
        <dbReference type="ARBA" id="ARBA00022833"/>
    </source>
</evidence>
<dbReference type="FunFam" id="2.10.110.10:FF:000005">
    <property type="entry name" value="Testin isoform 1"/>
    <property type="match status" value="1"/>
</dbReference>
<dbReference type="GO" id="GO:0005634">
    <property type="term" value="C:nucleus"/>
    <property type="evidence" value="ECO:0007669"/>
    <property type="project" value="UniProtKB-SubCell"/>
</dbReference>
<feature type="compositionally biased region" description="Basic and acidic residues" evidence="9">
    <location>
        <begin position="455"/>
        <end position="465"/>
    </location>
</feature>
<keyword evidence="6 8" id="KW-0440">LIM domain</keyword>
<feature type="region of interest" description="Disordered" evidence="9">
    <location>
        <begin position="430"/>
        <end position="466"/>
    </location>
</feature>
<dbReference type="SMART" id="SM00132">
    <property type="entry name" value="LIM"/>
    <property type="match status" value="5"/>
</dbReference>
<feature type="chain" id="PRO_5032414662" evidence="10">
    <location>
        <begin position="20"/>
        <end position="860"/>
    </location>
</feature>
<evidence type="ECO:0000256" key="1">
    <source>
        <dbReference type="ARBA" id="ARBA00004123"/>
    </source>
</evidence>
<proteinExistence type="predicted"/>
<protein>
    <submittedName>
        <fullName evidence="12">FHL2 protein</fullName>
    </submittedName>
</protein>
<keyword evidence="2 8" id="KW-0479">Metal-binding</keyword>
<comment type="caution">
    <text evidence="12">The sequence shown here is derived from an EMBL/GenBank/DDBJ whole genome shotgun (WGS) entry which is preliminary data.</text>
</comment>
<dbReference type="InterPro" id="IPR056807">
    <property type="entry name" value="LIM_FHL1/2/3/5_N"/>
</dbReference>
<feature type="compositionally biased region" description="Basic and acidic residues" evidence="9">
    <location>
        <begin position="353"/>
        <end position="367"/>
    </location>
</feature>
<accession>A0A836JQX0</accession>